<feature type="domain" description="Carboxymuconolactone decarboxylase-like" evidence="1">
    <location>
        <begin position="43"/>
        <end position="102"/>
    </location>
</feature>
<reference evidence="2" key="1">
    <citation type="submission" date="2022-09" db="EMBL/GenBank/DDBJ databases">
        <title>Comparative genomics and taxonomic characterization of three novel marine species of genus Reichenbachiella exhibiting antioxidant and polysaccharide degradation activities.</title>
        <authorList>
            <person name="Muhammad N."/>
            <person name="Lee Y.-J."/>
            <person name="Ko J."/>
            <person name="Kim S.-G."/>
        </authorList>
    </citation>
    <scope>NUCLEOTIDE SEQUENCE</scope>
    <source>
        <strain evidence="2">BKB1-1</strain>
    </source>
</reference>
<dbReference type="Pfam" id="PF02627">
    <property type="entry name" value="CMD"/>
    <property type="match status" value="1"/>
</dbReference>
<dbReference type="Gene3D" id="1.20.1290.10">
    <property type="entry name" value="AhpD-like"/>
    <property type="match status" value="1"/>
</dbReference>
<evidence type="ECO:0000313" key="2">
    <source>
        <dbReference type="EMBL" id="UXP33381.1"/>
    </source>
</evidence>
<organism evidence="2 3">
    <name type="scientific">Reichenbachiella agarivorans</name>
    <dbReference type="NCBI Taxonomy" id="2979464"/>
    <lineage>
        <taxon>Bacteria</taxon>
        <taxon>Pseudomonadati</taxon>
        <taxon>Bacteroidota</taxon>
        <taxon>Cytophagia</taxon>
        <taxon>Cytophagales</taxon>
        <taxon>Reichenbachiellaceae</taxon>
        <taxon>Reichenbachiella</taxon>
    </lineage>
</organism>
<dbReference type="Proteomes" id="UP001065174">
    <property type="component" value="Chromosome"/>
</dbReference>
<dbReference type="EMBL" id="CP106679">
    <property type="protein sequence ID" value="UXP33381.1"/>
    <property type="molecule type" value="Genomic_DNA"/>
</dbReference>
<dbReference type="PANTHER" id="PTHR35446">
    <property type="entry name" value="SI:CH211-175M2.5"/>
    <property type="match status" value="1"/>
</dbReference>
<keyword evidence="3" id="KW-1185">Reference proteome</keyword>
<accession>A0ABY6CS79</accession>
<evidence type="ECO:0000259" key="1">
    <source>
        <dbReference type="Pfam" id="PF02627"/>
    </source>
</evidence>
<dbReference type="RefSeq" id="WP_262310810.1">
    <property type="nucleotide sequence ID" value="NZ_CP106679.1"/>
</dbReference>
<dbReference type="NCBIfam" id="TIGR00778">
    <property type="entry name" value="ahpD_dom"/>
    <property type="match status" value="1"/>
</dbReference>
<dbReference type="SUPFAM" id="SSF69118">
    <property type="entry name" value="AhpD-like"/>
    <property type="match status" value="1"/>
</dbReference>
<dbReference type="PANTHER" id="PTHR35446:SF3">
    <property type="entry name" value="CMD DOMAIN-CONTAINING PROTEIN"/>
    <property type="match status" value="1"/>
</dbReference>
<protein>
    <submittedName>
        <fullName evidence="2">Carboxymuconolactone decarboxylase family protein</fullName>
    </submittedName>
</protein>
<gene>
    <name evidence="2" type="ORF">N6H18_05375</name>
</gene>
<proteinExistence type="predicted"/>
<sequence length="182" mass="19842">MANLETKTREQVSEANQQIFDQLKSAVGFVPNLYTAYTHAETALADYLTLSNRKTSLNNKEKEVVNLIVSETNNCDYCKAAHTAVSKMNGFTDEQILEIRSGSAHFDSKLDALAQLVQNAAINKGQADQAPIDAFFAAGYTKENLVDVVLLIGDKTISNYLFGLGKFAIDFPAAQELQAVSA</sequence>
<name>A0ABY6CS79_9BACT</name>
<dbReference type="InterPro" id="IPR003779">
    <property type="entry name" value="CMD-like"/>
</dbReference>
<evidence type="ECO:0000313" key="3">
    <source>
        <dbReference type="Proteomes" id="UP001065174"/>
    </source>
</evidence>
<dbReference type="InterPro" id="IPR029032">
    <property type="entry name" value="AhpD-like"/>
</dbReference>
<dbReference type="InterPro" id="IPR004675">
    <property type="entry name" value="AhpD_core"/>
</dbReference>